<dbReference type="AlphaFoldDB" id="A0A1G2Q3Q9"/>
<protein>
    <submittedName>
        <fullName evidence="1">Uncharacterized protein</fullName>
    </submittedName>
</protein>
<accession>A0A1G2Q3Q9</accession>
<evidence type="ECO:0000313" key="2">
    <source>
        <dbReference type="Proteomes" id="UP000178936"/>
    </source>
</evidence>
<dbReference type="EMBL" id="MHTB01000046">
    <property type="protein sequence ID" value="OHA54481.1"/>
    <property type="molecule type" value="Genomic_DNA"/>
</dbReference>
<gene>
    <name evidence="1" type="ORF">A2226_01575</name>
</gene>
<comment type="caution">
    <text evidence="1">The sequence shown here is derived from an EMBL/GenBank/DDBJ whole genome shotgun (WGS) entry which is preliminary data.</text>
</comment>
<dbReference type="Proteomes" id="UP000178936">
    <property type="component" value="Unassembled WGS sequence"/>
</dbReference>
<reference evidence="1 2" key="1">
    <citation type="journal article" date="2016" name="Nat. Commun.">
        <title>Thousands of microbial genomes shed light on interconnected biogeochemical processes in an aquifer system.</title>
        <authorList>
            <person name="Anantharaman K."/>
            <person name="Brown C.T."/>
            <person name="Hug L.A."/>
            <person name="Sharon I."/>
            <person name="Castelle C.J."/>
            <person name="Probst A.J."/>
            <person name="Thomas B.C."/>
            <person name="Singh A."/>
            <person name="Wilkins M.J."/>
            <person name="Karaoz U."/>
            <person name="Brodie E.L."/>
            <person name="Williams K.H."/>
            <person name="Hubbard S.S."/>
            <person name="Banfield J.F."/>
        </authorList>
    </citation>
    <scope>NUCLEOTIDE SEQUENCE [LARGE SCALE GENOMIC DNA]</scope>
</reference>
<sequence>MEHKKRPNRFSSDALRLISYCPLCEVSYNPLRAKVLEERGDAHLLHIQCASCGSLVVALLFNSMSGPTSIGLVTDLTSDDVLRFKDQSIVKVDEVIDLHKLFFPTEIKTLLVEQENIIV</sequence>
<organism evidence="1 2">
    <name type="scientific">Candidatus Veblenbacteria bacterium RIFOXYA2_FULL_43_9</name>
    <dbReference type="NCBI Taxonomy" id="1802425"/>
    <lineage>
        <taxon>Bacteria</taxon>
        <taxon>Candidatus Vebleniibacteriota</taxon>
    </lineage>
</organism>
<proteinExistence type="predicted"/>
<evidence type="ECO:0000313" key="1">
    <source>
        <dbReference type="EMBL" id="OHA54481.1"/>
    </source>
</evidence>
<name>A0A1G2Q3Q9_9BACT</name>